<reference evidence="5 6" key="1">
    <citation type="submission" date="2016-10" db="EMBL/GenBank/DDBJ databases">
        <authorList>
            <person name="Varghese N."/>
            <person name="Submissions S."/>
        </authorList>
    </citation>
    <scope>NUCLEOTIDE SEQUENCE [LARGE SCALE GENOMIC DNA]</scope>
    <source>
        <strain evidence="5 6">DSM 25353</strain>
    </source>
</reference>
<dbReference type="PROSITE" id="PS50110">
    <property type="entry name" value="RESPONSE_REGULATORY"/>
    <property type="match status" value="1"/>
</dbReference>
<dbReference type="InterPro" id="IPR001789">
    <property type="entry name" value="Sig_transdc_resp-reg_receiver"/>
</dbReference>
<keyword evidence="6" id="KW-1185">Reference proteome</keyword>
<name>A0A8X8LCX6_9BACT</name>
<dbReference type="PANTHER" id="PTHR44591">
    <property type="entry name" value="STRESS RESPONSE REGULATOR PROTEIN 1"/>
    <property type="match status" value="1"/>
</dbReference>
<protein>
    <submittedName>
        <fullName evidence="5">Response regulator receiver domain-containing protein</fullName>
    </submittedName>
</protein>
<dbReference type="EMBL" id="FNNO01000001">
    <property type="protein sequence ID" value="SDW22462.1"/>
    <property type="molecule type" value="Genomic_DNA"/>
</dbReference>
<sequence>MTVNILIADDDEVMLQIIRSVLSRGKGFQLFIARNGKEAIQIKEKNKIDLVITDLMMPYANGFEVISAFRRDPETAGVPVVIVSSIGNEEAVIEGFKLGADDFIQKPIQVGEFMSRINRLLAKSSTNLP</sequence>
<feature type="domain" description="Response regulatory" evidence="4">
    <location>
        <begin position="4"/>
        <end position="121"/>
    </location>
</feature>
<comment type="caution">
    <text evidence="5">The sequence shown here is derived from an EMBL/GenBank/DDBJ whole genome shotgun (WGS) entry which is preliminary data.</text>
</comment>
<dbReference type="InterPro" id="IPR011006">
    <property type="entry name" value="CheY-like_superfamily"/>
</dbReference>
<organism evidence="5 6">
    <name type="scientific">Hydrobacter penzbergensis</name>
    <dbReference type="NCBI Taxonomy" id="1235997"/>
    <lineage>
        <taxon>Bacteria</taxon>
        <taxon>Pseudomonadati</taxon>
        <taxon>Bacteroidota</taxon>
        <taxon>Chitinophagia</taxon>
        <taxon>Chitinophagales</taxon>
        <taxon>Chitinophagaceae</taxon>
        <taxon>Hydrobacter</taxon>
    </lineage>
</organism>
<feature type="modified residue" description="4-aspartylphosphate" evidence="3">
    <location>
        <position position="54"/>
    </location>
</feature>
<dbReference type="Proteomes" id="UP000198711">
    <property type="component" value="Unassembled WGS sequence"/>
</dbReference>
<dbReference type="CDD" id="cd00156">
    <property type="entry name" value="REC"/>
    <property type="match status" value="1"/>
</dbReference>
<evidence type="ECO:0000313" key="6">
    <source>
        <dbReference type="Proteomes" id="UP000198711"/>
    </source>
</evidence>
<dbReference type="PANTHER" id="PTHR44591:SF14">
    <property type="entry name" value="PROTEIN PILG"/>
    <property type="match status" value="1"/>
</dbReference>
<evidence type="ECO:0000259" key="4">
    <source>
        <dbReference type="PROSITE" id="PS50110"/>
    </source>
</evidence>
<dbReference type="InterPro" id="IPR050595">
    <property type="entry name" value="Bact_response_regulator"/>
</dbReference>
<dbReference type="Gene3D" id="3.40.50.2300">
    <property type="match status" value="1"/>
</dbReference>
<proteinExistence type="predicted"/>
<evidence type="ECO:0000313" key="5">
    <source>
        <dbReference type="EMBL" id="SDW22462.1"/>
    </source>
</evidence>
<keyword evidence="2" id="KW-0902">Two-component regulatory system</keyword>
<dbReference type="SUPFAM" id="SSF52172">
    <property type="entry name" value="CheY-like"/>
    <property type="match status" value="1"/>
</dbReference>
<gene>
    <name evidence="5" type="ORF">SAMN05444410_101556</name>
</gene>
<dbReference type="AlphaFoldDB" id="A0A8X8LCX6"/>
<evidence type="ECO:0000256" key="2">
    <source>
        <dbReference type="ARBA" id="ARBA00023012"/>
    </source>
</evidence>
<evidence type="ECO:0000256" key="1">
    <source>
        <dbReference type="ARBA" id="ARBA00022553"/>
    </source>
</evidence>
<dbReference type="SMART" id="SM00448">
    <property type="entry name" value="REC"/>
    <property type="match status" value="1"/>
</dbReference>
<keyword evidence="1 3" id="KW-0597">Phosphoprotein</keyword>
<dbReference type="Pfam" id="PF00072">
    <property type="entry name" value="Response_reg"/>
    <property type="match status" value="1"/>
</dbReference>
<dbReference type="GO" id="GO:0000160">
    <property type="term" value="P:phosphorelay signal transduction system"/>
    <property type="evidence" value="ECO:0007669"/>
    <property type="project" value="UniProtKB-KW"/>
</dbReference>
<evidence type="ECO:0000256" key="3">
    <source>
        <dbReference type="PROSITE-ProRule" id="PRU00169"/>
    </source>
</evidence>
<accession>A0A8X8LCX6</accession>